<evidence type="ECO:0000256" key="1">
    <source>
        <dbReference type="ARBA" id="ARBA00001974"/>
    </source>
</evidence>
<dbReference type="Gene3D" id="1.10.579.10">
    <property type="entry name" value="DNA Cyclobutane Dipyrimidine Photolyase, subunit A, domain 3"/>
    <property type="match status" value="1"/>
</dbReference>
<protein>
    <submittedName>
        <fullName evidence="7">Deoxyribodipyrimidine photo-lyase</fullName>
    </submittedName>
</protein>
<dbReference type="PROSITE" id="PS51645">
    <property type="entry name" value="PHR_CRY_ALPHA_BETA"/>
    <property type="match status" value="1"/>
</dbReference>
<dbReference type="PANTHER" id="PTHR11455">
    <property type="entry name" value="CRYPTOCHROME"/>
    <property type="match status" value="1"/>
</dbReference>
<dbReference type="InterPro" id="IPR036134">
    <property type="entry name" value="Crypto/Photolyase_FAD-like_sf"/>
</dbReference>
<evidence type="ECO:0000256" key="4">
    <source>
        <dbReference type="ARBA" id="ARBA00022991"/>
    </source>
</evidence>
<organism evidence="7 8">
    <name type="scientific">Nocardioides hwasunensis</name>
    <dbReference type="NCBI Taxonomy" id="397258"/>
    <lineage>
        <taxon>Bacteria</taxon>
        <taxon>Bacillati</taxon>
        <taxon>Actinomycetota</taxon>
        <taxon>Actinomycetes</taxon>
        <taxon>Propionibacteriales</taxon>
        <taxon>Nocardioidaceae</taxon>
        <taxon>Nocardioides</taxon>
    </lineage>
</organism>
<accession>A0ABR8MFV2</accession>
<dbReference type="PRINTS" id="PR00147">
    <property type="entry name" value="DNAPHOTLYASE"/>
</dbReference>
<dbReference type="SUPFAM" id="SSF52425">
    <property type="entry name" value="Cryptochrome/photolyase, N-terminal domain"/>
    <property type="match status" value="1"/>
</dbReference>
<keyword evidence="4 5" id="KW-0157">Chromophore</keyword>
<evidence type="ECO:0000256" key="2">
    <source>
        <dbReference type="ARBA" id="ARBA00022630"/>
    </source>
</evidence>
<name>A0ABR8MFV2_9ACTN</name>
<dbReference type="PROSITE" id="PS00394">
    <property type="entry name" value="DNA_PHOTOLYASES_1_1"/>
    <property type="match status" value="1"/>
</dbReference>
<dbReference type="Pfam" id="PF00875">
    <property type="entry name" value="DNA_photolyase"/>
    <property type="match status" value="1"/>
</dbReference>
<keyword evidence="8" id="KW-1185">Reference proteome</keyword>
<keyword evidence="2 5" id="KW-0285">Flavoprotein</keyword>
<dbReference type="Proteomes" id="UP000649289">
    <property type="component" value="Unassembled WGS sequence"/>
</dbReference>
<dbReference type="InterPro" id="IPR005101">
    <property type="entry name" value="Cryptochr/Photolyase_FAD-bd"/>
</dbReference>
<dbReference type="Gene3D" id="1.25.40.80">
    <property type="match status" value="1"/>
</dbReference>
<proteinExistence type="inferred from homology"/>
<dbReference type="RefSeq" id="WP_191198472.1">
    <property type="nucleotide sequence ID" value="NZ_BAAAPA010000003.1"/>
</dbReference>
<comment type="caution">
    <text evidence="7">The sequence shown here is derived from an EMBL/GenBank/DDBJ whole genome shotgun (WGS) entry which is preliminary data.</text>
</comment>
<dbReference type="Pfam" id="PF03441">
    <property type="entry name" value="FAD_binding_7"/>
    <property type="match status" value="1"/>
</dbReference>
<dbReference type="InterPro" id="IPR006050">
    <property type="entry name" value="DNA_photolyase_N"/>
</dbReference>
<dbReference type="SUPFAM" id="SSF48173">
    <property type="entry name" value="Cryptochrome/photolyase FAD-binding domain"/>
    <property type="match status" value="1"/>
</dbReference>
<evidence type="ECO:0000256" key="5">
    <source>
        <dbReference type="RuleBase" id="RU004182"/>
    </source>
</evidence>
<reference evidence="7 8" key="1">
    <citation type="submission" date="2020-09" db="EMBL/GenBank/DDBJ databases">
        <title>novel species in genus Nocardioides.</title>
        <authorList>
            <person name="Zhang G."/>
        </authorList>
    </citation>
    <scope>NUCLEOTIDE SEQUENCE [LARGE SCALE GENOMIC DNA]</scope>
    <source>
        <strain evidence="7 8">19197</strain>
    </source>
</reference>
<dbReference type="InterPro" id="IPR018394">
    <property type="entry name" value="DNA_photolyase_1_CS_C"/>
</dbReference>
<dbReference type="InterPro" id="IPR002081">
    <property type="entry name" value="Cryptochrome/DNA_photolyase_1"/>
</dbReference>
<comment type="similarity">
    <text evidence="5">Belongs to the DNA photolyase family.</text>
</comment>
<keyword evidence="3 5" id="KW-0274">FAD</keyword>
<feature type="domain" description="Photolyase/cryptochrome alpha/beta" evidence="6">
    <location>
        <begin position="5"/>
        <end position="118"/>
    </location>
</feature>
<evidence type="ECO:0000259" key="6">
    <source>
        <dbReference type="PROSITE" id="PS51645"/>
    </source>
</evidence>
<dbReference type="InterPro" id="IPR014729">
    <property type="entry name" value="Rossmann-like_a/b/a_fold"/>
</dbReference>
<dbReference type="InterPro" id="IPR036155">
    <property type="entry name" value="Crypto/Photolyase_N_sf"/>
</dbReference>
<sequence>MSAKSSSVMWFRRDLRVRDNPALLAALDEGSVTALFVVDPAIWSGAGAARRAWLAANVLALAERIPLTIQHGDPRTVVPRVADGRRVHVSAETTPYGRRRDDAVADEVELVATGSPYAVGPGLVRNGSGEPYQVFTPFSRAWRERGWPEPARTPRSPDVVAGDSHQKAIDMLEQAVADAPFDLPGAGEDAAWRRWRSFRDEGLGSYSSERDRPDHDGTSRLSPYLHLGVLHPRSLLAEIDHSTTYANELAWREFYADVLWHTPSSAWEDLKPALKGLRYDEPEDAIEAWRTGTTGFPIVDAGMRQLREVGWMHNRVRMITASFLTKDLHVWWPVGARHFLDLLIDGDVASNNHGWQWVAGTGTDASPYFRVFNPITQGLKFDPQGDYVRRWVPELAHLPGKSAHEPWKSDVGYEKDYPLRIVDHADERREALDRYQAVRG</sequence>
<dbReference type="Gene3D" id="3.40.50.620">
    <property type="entry name" value="HUPs"/>
    <property type="match status" value="1"/>
</dbReference>
<comment type="cofactor">
    <cofactor evidence="1">
        <name>FAD</name>
        <dbReference type="ChEBI" id="CHEBI:57692"/>
    </cofactor>
</comment>
<evidence type="ECO:0000313" key="8">
    <source>
        <dbReference type="Proteomes" id="UP000649289"/>
    </source>
</evidence>
<evidence type="ECO:0000313" key="7">
    <source>
        <dbReference type="EMBL" id="MBD3914146.1"/>
    </source>
</evidence>
<evidence type="ECO:0000256" key="3">
    <source>
        <dbReference type="ARBA" id="ARBA00022827"/>
    </source>
</evidence>
<dbReference type="EMBL" id="JACXYY010000002">
    <property type="protein sequence ID" value="MBD3914146.1"/>
    <property type="molecule type" value="Genomic_DNA"/>
</dbReference>
<dbReference type="PANTHER" id="PTHR11455:SF9">
    <property type="entry name" value="CRYPTOCHROME CIRCADIAN CLOCK 5 ISOFORM X1"/>
    <property type="match status" value="1"/>
</dbReference>
<gene>
    <name evidence="7" type="ORF">IEZ25_05925</name>
</gene>